<dbReference type="InterPro" id="IPR019819">
    <property type="entry name" value="Carboxylesterase_B_CS"/>
</dbReference>
<dbReference type="InterPro" id="IPR029058">
    <property type="entry name" value="AB_hydrolase_fold"/>
</dbReference>
<keyword evidence="2 3" id="KW-0378">Hydrolase</keyword>
<dbReference type="EC" id="3.1.1.-" evidence="3"/>
<comment type="caution">
    <text evidence="5">The sequence shown here is derived from an EMBL/GenBank/DDBJ whole genome shotgun (WGS) entry which is preliminary data.</text>
</comment>
<feature type="domain" description="Carboxylesterase type B" evidence="4">
    <location>
        <begin position="2"/>
        <end position="495"/>
    </location>
</feature>
<sequence length="502" mass="56604">MTTVKTQYGTVQGFQEDGLVKWFGIPFAKPPIDELRFRRAQPCEKWQDTKLCHKFGNKPFQFYPFEVGEIPEAYRIIPESEDCLTLNIWRPDHEQKKLPVIVWIYGGAFTVGESSDATYDGSSFAANDVMYVSFNYRLGPLGFYDFSQYDAENFDSNCGLSDQIMALKWIKANIEAFGGDPDNITIFGSSAGGASVCHLVAAPETKGLFQKAIAQSAVPDFGLSKTSRKHNADLLLEQLELTPDTIGNLLDMDLTAIIKANTFVHINGFRKYPGMYQPGPVLDDLLPEAPADIIAKGKASDIKLIIGTNRDEGNLFVSQKSVFPYTWEMVEAMFKATHREADLPRLVDLYAKTESPEERLNQFNRDRAFSIPSIKIADAQSQFNDVWMYRFDYAPAALAKSGLNATHGCEGPIALNTLKSVGTLSMMWHGTPEDETQQLIQEMHTAWINFAKYGDPNGSLPIKWEKYNQDNRKTLIFDSETHLEADPEKEHFEVWCNIKLYD</sequence>
<dbReference type="Proteomes" id="UP000746471">
    <property type="component" value="Unassembled WGS sequence"/>
</dbReference>
<dbReference type="InterPro" id="IPR019826">
    <property type="entry name" value="Carboxylesterase_B_AS"/>
</dbReference>
<evidence type="ECO:0000256" key="2">
    <source>
        <dbReference type="ARBA" id="ARBA00022801"/>
    </source>
</evidence>
<dbReference type="RefSeq" id="WP_213237108.1">
    <property type="nucleotide sequence ID" value="NZ_JAHBCL010000018.1"/>
</dbReference>
<evidence type="ECO:0000313" key="6">
    <source>
        <dbReference type="Proteomes" id="UP000746471"/>
    </source>
</evidence>
<gene>
    <name evidence="5" type="ORF">KHM83_11195</name>
</gene>
<protein>
    <recommendedName>
        <fullName evidence="3">Carboxylic ester hydrolase</fullName>
        <ecNumber evidence="3">3.1.1.-</ecNumber>
    </recommendedName>
</protein>
<reference evidence="5 6" key="1">
    <citation type="submission" date="2021-05" db="EMBL/GenBank/DDBJ databases">
        <title>Fusibacter ferrireducens sp. nov., an anaerobic, sulfur- and Fe-reducing bacterium isolated from the mangrove sediment.</title>
        <authorList>
            <person name="Qiu D."/>
        </authorList>
    </citation>
    <scope>NUCLEOTIDE SEQUENCE [LARGE SCALE GENOMIC DNA]</scope>
    <source>
        <strain evidence="5 6">DSM 12116</strain>
    </source>
</reference>
<dbReference type="PROSITE" id="PS00941">
    <property type="entry name" value="CARBOXYLESTERASE_B_2"/>
    <property type="match status" value="1"/>
</dbReference>
<dbReference type="InterPro" id="IPR050309">
    <property type="entry name" value="Type-B_Carboxylest/Lipase"/>
</dbReference>
<dbReference type="PANTHER" id="PTHR11559">
    <property type="entry name" value="CARBOXYLESTERASE"/>
    <property type="match status" value="1"/>
</dbReference>
<dbReference type="PROSITE" id="PS00122">
    <property type="entry name" value="CARBOXYLESTERASE_B_1"/>
    <property type="match status" value="1"/>
</dbReference>
<proteinExistence type="inferred from homology"/>
<dbReference type="Gene3D" id="3.40.50.1820">
    <property type="entry name" value="alpha/beta hydrolase"/>
    <property type="match status" value="1"/>
</dbReference>
<evidence type="ECO:0000256" key="3">
    <source>
        <dbReference type="RuleBase" id="RU361235"/>
    </source>
</evidence>
<dbReference type="SUPFAM" id="SSF53474">
    <property type="entry name" value="alpha/beta-Hydrolases"/>
    <property type="match status" value="1"/>
</dbReference>
<evidence type="ECO:0000259" key="4">
    <source>
        <dbReference type="Pfam" id="PF00135"/>
    </source>
</evidence>
<organism evidence="5 6">
    <name type="scientific">Fusibacter paucivorans</name>
    <dbReference type="NCBI Taxonomy" id="76009"/>
    <lineage>
        <taxon>Bacteria</taxon>
        <taxon>Bacillati</taxon>
        <taxon>Bacillota</taxon>
        <taxon>Clostridia</taxon>
        <taxon>Eubacteriales</taxon>
        <taxon>Eubacteriales Family XII. Incertae Sedis</taxon>
        <taxon>Fusibacter</taxon>
    </lineage>
</organism>
<accession>A0ABS5PQP1</accession>
<dbReference type="Pfam" id="PF00135">
    <property type="entry name" value="COesterase"/>
    <property type="match status" value="1"/>
</dbReference>
<comment type="similarity">
    <text evidence="1 3">Belongs to the type-B carboxylesterase/lipase family.</text>
</comment>
<evidence type="ECO:0000256" key="1">
    <source>
        <dbReference type="ARBA" id="ARBA00005964"/>
    </source>
</evidence>
<dbReference type="EMBL" id="JAHBCL010000018">
    <property type="protein sequence ID" value="MBS7527247.1"/>
    <property type="molecule type" value="Genomic_DNA"/>
</dbReference>
<keyword evidence="6" id="KW-1185">Reference proteome</keyword>
<evidence type="ECO:0000313" key="5">
    <source>
        <dbReference type="EMBL" id="MBS7527247.1"/>
    </source>
</evidence>
<dbReference type="InterPro" id="IPR002018">
    <property type="entry name" value="CarbesteraseB"/>
</dbReference>
<name>A0ABS5PQP1_9FIRM</name>